<evidence type="ECO:0008006" key="4">
    <source>
        <dbReference type="Google" id="ProtNLM"/>
    </source>
</evidence>
<evidence type="ECO:0000313" key="3">
    <source>
        <dbReference type="Proteomes" id="UP001212841"/>
    </source>
</evidence>
<dbReference type="InterPro" id="IPR035810">
    <property type="entry name" value="PEBP_euk"/>
</dbReference>
<gene>
    <name evidence="2" type="ORF">HK097_000546</name>
</gene>
<keyword evidence="3" id="KW-1185">Reference proteome</keyword>
<feature type="compositionally biased region" description="Polar residues" evidence="1">
    <location>
        <begin position="36"/>
        <end position="49"/>
    </location>
</feature>
<dbReference type="SUPFAM" id="SSF49777">
    <property type="entry name" value="PEBP-like"/>
    <property type="match status" value="1"/>
</dbReference>
<feature type="compositionally biased region" description="Basic residues" evidence="1">
    <location>
        <begin position="50"/>
        <end position="59"/>
    </location>
</feature>
<dbReference type="Gene3D" id="3.90.280.10">
    <property type="entry name" value="PEBP-like"/>
    <property type="match status" value="1"/>
</dbReference>
<evidence type="ECO:0000256" key="1">
    <source>
        <dbReference type="SAM" id="MobiDB-lite"/>
    </source>
</evidence>
<comment type="caution">
    <text evidence="2">The sequence shown here is derived from an EMBL/GenBank/DDBJ whole genome shotgun (WGS) entry which is preliminary data.</text>
</comment>
<dbReference type="Pfam" id="PF01161">
    <property type="entry name" value="PBP"/>
    <property type="match status" value="1"/>
</dbReference>
<dbReference type="CDD" id="cd00866">
    <property type="entry name" value="PEBP_euk"/>
    <property type="match status" value="1"/>
</dbReference>
<dbReference type="InterPro" id="IPR036610">
    <property type="entry name" value="PEBP-like_sf"/>
</dbReference>
<dbReference type="AlphaFoldDB" id="A0AAD5SKK6"/>
<dbReference type="InterPro" id="IPR008914">
    <property type="entry name" value="PEBP"/>
</dbReference>
<reference evidence="2" key="1">
    <citation type="submission" date="2020-05" db="EMBL/GenBank/DDBJ databases">
        <title>Phylogenomic resolution of chytrid fungi.</title>
        <authorList>
            <person name="Stajich J.E."/>
            <person name="Amses K."/>
            <person name="Simmons R."/>
            <person name="Seto K."/>
            <person name="Myers J."/>
            <person name="Bonds A."/>
            <person name="Quandt C.A."/>
            <person name="Barry K."/>
            <person name="Liu P."/>
            <person name="Grigoriev I."/>
            <person name="Longcore J.E."/>
            <person name="James T.Y."/>
        </authorList>
    </citation>
    <scope>NUCLEOTIDE SEQUENCE</scope>
    <source>
        <strain evidence="2">JEL0318</strain>
    </source>
</reference>
<evidence type="ECO:0000313" key="2">
    <source>
        <dbReference type="EMBL" id="KAJ3057082.1"/>
    </source>
</evidence>
<accession>A0AAD5SKK6</accession>
<proteinExistence type="predicted"/>
<protein>
    <recommendedName>
        <fullName evidence="4">PEBP-like protein</fullName>
    </recommendedName>
</protein>
<name>A0AAD5SKK6_9FUNG</name>
<dbReference type="EMBL" id="JADGJD010000011">
    <property type="protein sequence ID" value="KAJ3057082.1"/>
    <property type="molecule type" value="Genomic_DNA"/>
</dbReference>
<dbReference type="PANTHER" id="PTHR11362">
    <property type="entry name" value="PHOSPHATIDYLETHANOLAMINE-BINDING PROTEIN"/>
    <property type="match status" value="1"/>
</dbReference>
<organism evidence="2 3">
    <name type="scientific">Rhizophlyctis rosea</name>
    <dbReference type="NCBI Taxonomy" id="64517"/>
    <lineage>
        <taxon>Eukaryota</taxon>
        <taxon>Fungi</taxon>
        <taxon>Fungi incertae sedis</taxon>
        <taxon>Chytridiomycota</taxon>
        <taxon>Chytridiomycota incertae sedis</taxon>
        <taxon>Chytridiomycetes</taxon>
        <taxon>Rhizophlyctidales</taxon>
        <taxon>Rhizophlyctidaceae</taxon>
        <taxon>Rhizophlyctis</taxon>
    </lineage>
</organism>
<feature type="region of interest" description="Disordered" evidence="1">
    <location>
        <begin position="28"/>
        <end position="69"/>
    </location>
</feature>
<dbReference type="Proteomes" id="UP001212841">
    <property type="component" value="Unassembled WGS sequence"/>
</dbReference>
<dbReference type="PANTHER" id="PTHR11362:SF82">
    <property type="entry name" value="PHOSPHATIDYLETHANOLAMINE-BINDING PROTEIN 4"/>
    <property type="match status" value="1"/>
</dbReference>
<sequence length="261" mass="30265">MTTSFARLSQDTCRIACTNAARSLLTPIVPRPRPSTSPCSHRSITPSHTTARHLSRAKPRYLPDLSKRERPLEGVPKNLDHVFEKLLKSQLFHGVIQEFKPKTEIDITFNGNLKVDYGNELRVEDVQKAPVLNWDTKEKGVYAIVMIDPDAPSRADPRMGQYRHWAVINVPEWTLPQARPPIHVPRRGKEWSTYRPPLPKEGSGTHRYAFILFEQRSPRLFSRNEQRRKGNEWVRGHWNVQGWAMWKDMKPIGMNWFTITA</sequence>